<comment type="subcellular location">
    <subcellularLocation>
        <location evidence="1">Membrane</location>
        <topology evidence="1">Multi-pass membrane protein</topology>
    </subcellularLocation>
</comment>
<feature type="transmembrane region" description="Helical" evidence="6">
    <location>
        <begin position="111"/>
        <end position="131"/>
    </location>
</feature>
<evidence type="ECO:0000256" key="2">
    <source>
        <dbReference type="ARBA" id="ARBA00022692"/>
    </source>
</evidence>
<evidence type="ECO:0000256" key="6">
    <source>
        <dbReference type="SAM" id="Phobius"/>
    </source>
</evidence>
<evidence type="ECO:0000256" key="3">
    <source>
        <dbReference type="ARBA" id="ARBA00022989"/>
    </source>
</evidence>
<feature type="region of interest" description="Disordered" evidence="5">
    <location>
        <begin position="341"/>
        <end position="361"/>
    </location>
</feature>
<name>A0A6A0GZW6_HYAAZ</name>
<keyword evidence="4 6" id="KW-0472">Membrane</keyword>
<dbReference type="PANTHER" id="PTHR43243">
    <property type="entry name" value="INNER MEMBRANE TRANSPORTER YGJI-RELATED"/>
    <property type="match status" value="1"/>
</dbReference>
<dbReference type="Gene3D" id="1.20.1740.10">
    <property type="entry name" value="Amino acid/polyamine transporter I"/>
    <property type="match status" value="1"/>
</dbReference>
<protein>
    <recommendedName>
        <fullName evidence="7">Amino acid permease/ SLC12A domain-containing protein</fullName>
    </recommendedName>
</protein>
<feature type="transmembrane region" description="Helical" evidence="6">
    <location>
        <begin position="87"/>
        <end position="104"/>
    </location>
</feature>
<dbReference type="EMBL" id="JQDR03010851">
    <property type="protein sequence ID" value="KAA0193620.1"/>
    <property type="molecule type" value="Genomic_DNA"/>
</dbReference>
<feature type="transmembrane region" description="Helical" evidence="6">
    <location>
        <begin position="251"/>
        <end position="273"/>
    </location>
</feature>
<feature type="transmembrane region" description="Helical" evidence="6">
    <location>
        <begin position="20"/>
        <end position="42"/>
    </location>
</feature>
<dbReference type="PANTHER" id="PTHR43243:SF17">
    <property type="entry name" value="CATIONIC AMINO ACID TRANSPORTER-RELATED"/>
    <property type="match status" value="1"/>
</dbReference>
<feature type="domain" description="Amino acid permease/ SLC12A" evidence="7">
    <location>
        <begin position="25"/>
        <end position="307"/>
    </location>
</feature>
<evidence type="ECO:0000313" key="8">
    <source>
        <dbReference type="EMBL" id="KAA0193620.1"/>
    </source>
</evidence>
<evidence type="ECO:0000259" key="7">
    <source>
        <dbReference type="Pfam" id="PF00324"/>
    </source>
</evidence>
<sequence>MRPGNHNNNNNNDFFRRKVLTTLDLTSLGVGSCVGTGMYLVAGMVANTIAGPSVILSFIIAAIASIFSGVCYAEFGVRVPNTSGGAYMYSYVTVGEFMAFVIGWNMILEELIGTAACACALSACCNVMLGGGINDAMQSIFGTVFGRPPDVLAFLLTLFMGAVLIAGVRKSVAFNNVLNSVNFCVWVFMMSAGLFYADTSNWTEHGGFMPHGVSGVLTGAATCFYGFIGFDIIATTGEEAINPVKSIPRAIVMSLFIILMAYVSSSALITLMVSEKVFNQIVIKVQAHNEKGVLVLLTSLYAGTLLAYTLVSTCVLILRYQPHSSTLVELLPESIRTPMAGTPVVGSPTGGSPTRRKVRKY</sequence>
<comment type="caution">
    <text evidence="8">The sequence shown here is derived from an EMBL/GenBank/DDBJ whole genome shotgun (WGS) entry which is preliminary data.</text>
</comment>
<organism evidence="8">
    <name type="scientific">Hyalella azteca</name>
    <name type="common">Amphipod</name>
    <dbReference type="NCBI Taxonomy" id="294128"/>
    <lineage>
        <taxon>Eukaryota</taxon>
        <taxon>Metazoa</taxon>
        <taxon>Ecdysozoa</taxon>
        <taxon>Arthropoda</taxon>
        <taxon>Crustacea</taxon>
        <taxon>Multicrustacea</taxon>
        <taxon>Malacostraca</taxon>
        <taxon>Eumalacostraca</taxon>
        <taxon>Peracarida</taxon>
        <taxon>Amphipoda</taxon>
        <taxon>Senticaudata</taxon>
        <taxon>Talitrida</taxon>
        <taxon>Talitroidea</taxon>
        <taxon>Hyalellidae</taxon>
        <taxon>Hyalella</taxon>
    </lineage>
</organism>
<keyword evidence="2 6" id="KW-0812">Transmembrane</keyword>
<keyword evidence="3 6" id="KW-1133">Transmembrane helix</keyword>
<evidence type="ECO:0000256" key="1">
    <source>
        <dbReference type="ARBA" id="ARBA00004141"/>
    </source>
</evidence>
<dbReference type="Pfam" id="PF00324">
    <property type="entry name" value="AA_permease"/>
    <property type="match status" value="1"/>
</dbReference>
<feature type="transmembrane region" description="Helical" evidence="6">
    <location>
        <begin position="293"/>
        <end position="318"/>
    </location>
</feature>
<dbReference type="AlphaFoldDB" id="A0A6A0GZW6"/>
<dbReference type="GO" id="GO:0015171">
    <property type="term" value="F:amino acid transmembrane transporter activity"/>
    <property type="evidence" value="ECO:0007669"/>
    <property type="project" value="TreeGrafter"/>
</dbReference>
<reference evidence="8" key="3">
    <citation type="submission" date="2019-06" db="EMBL/GenBank/DDBJ databases">
        <authorList>
            <person name="Poynton C."/>
            <person name="Hasenbein S."/>
            <person name="Benoit J.B."/>
            <person name="Sepulveda M.S."/>
            <person name="Poelchau M.F."/>
            <person name="Murali S.C."/>
            <person name="Chen S."/>
            <person name="Glastad K.M."/>
            <person name="Werren J.H."/>
            <person name="Vineis J.H."/>
            <person name="Bowen J.L."/>
            <person name="Friedrich M."/>
            <person name="Jones J."/>
            <person name="Robertson H.M."/>
            <person name="Feyereisen R."/>
            <person name="Mechler-Hickson A."/>
            <person name="Mathers N."/>
            <person name="Lee C.E."/>
            <person name="Colbourne J.K."/>
            <person name="Biales A."/>
            <person name="Johnston J.S."/>
            <person name="Wellborn G.A."/>
            <person name="Rosendale A.J."/>
            <person name="Cridge A.G."/>
            <person name="Munoz-Torres M.C."/>
            <person name="Bain P.A."/>
            <person name="Manny A.R."/>
            <person name="Major K.M."/>
            <person name="Lambert F.N."/>
            <person name="Vulpe C.D."/>
            <person name="Tuck P."/>
            <person name="Blalock B.J."/>
            <person name="Lin Y.-Y."/>
            <person name="Smith M.E."/>
            <person name="Ochoa-Acuna H."/>
            <person name="Chen M.-J.M."/>
            <person name="Childers C.P."/>
            <person name="Qu J."/>
            <person name="Dugan S."/>
            <person name="Lee S.L."/>
            <person name="Chao H."/>
            <person name="Dinh H."/>
            <person name="Han Y."/>
            <person name="Doddapaneni H."/>
            <person name="Worley K.C."/>
            <person name="Muzny D.M."/>
            <person name="Gibbs R.A."/>
            <person name="Richards S."/>
        </authorList>
    </citation>
    <scope>NUCLEOTIDE SEQUENCE</scope>
    <source>
        <strain evidence="8">HAZT.00-mixed</strain>
        <tissue evidence="8">Whole organism</tissue>
    </source>
</reference>
<evidence type="ECO:0000256" key="5">
    <source>
        <dbReference type="SAM" id="MobiDB-lite"/>
    </source>
</evidence>
<dbReference type="GO" id="GO:0005886">
    <property type="term" value="C:plasma membrane"/>
    <property type="evidence" value="ECO:0007669"/>
    <property type="project" value="TreeGrafter"/>
</dbReference>
<dbReference type="Proteomes" id="UP000711488">
    <property type="component" value="Unassembled WGS sequence"/>
</dbReference>
<accession>A0A6A0GZW6</accession>
<reference evidence="8" key="1">
    <citation type="submission" date="2014-08" db="EMBL/GenBank/DDBJ databases">
        <authorList>
            <person name="Murali S."/>
            <person name="Richards S."/>
            <person name="Bandaranaike D."/>
            <person name="Bellair M."/>
            <person name="Blankenburg K."/>
            <person name="Chao H."/>
            <person name="Dinh H."/>
            <person name="Doddapaneni H."/>
            <person name="Dugan-Rocha S."/>
            <person name="Elkadiri S."/>
            <person name="Gnanaolivu R."/>
            <person name="Hughes D."/>
            <person name="Lee S."/>
            <person name="Li M."/>
            <person name="Ming W."/>
            <person name="Munidasa M."/>
            <person name="Muniz J."/>
            <person name="Nguyen L."/>
            <person name="Osuji N."/>
            <person name="Pu L.-L."/>
            <person name="Puazo M."/>
            <person name="Skinner E."/>
            <person name="Qu C."/>
            <person name="Quiroz J."/>
            <person name="Raj R."/>
            <person name="Weissenberger G."/>
            <person name="Xin Y."/>
            <person name="Zou X."/>
            <person name="Han Y."/>
            <person name="Worley K."/>
            <person name="Muzny D."/>
            <person name="Gibbs R."/>
        </authorList>
    </citation>
    <scope>NUCLEOTIDE SEQUENCE</scope>
    <source>
        <strain evidence="8">HAZT.00-mixed</strain>
        <tissue evidence="8">Whole organism</tissue>
    </source>
</reference>
<feature type="transmembrane region" description="Helical" evidence="6">
    <location>
        <begin position="209"/>
        <end position="230"/>
    </location>
</feature>
<evidence type="ECO:0000256" key="4">
    <source>
        <dbReference type="ARBA" id="ARBA00023136"/>
    </source>
</evidence>
<gene>
    <name evidence="8" type="ORF">HAZT_HAZT011580</name>
</gene>
<proteinExistence type="predicted"/>
<feature type="transmembrane region" description="Helical" evidence="6">
    <location>
        <begin position="151"/>
        <end position="168"/>
    </location>
</feature>
<reference evidence="8" key="2">
    <citation type="journal article" date="2018" name="Environ. Sci. Technol.">
        <title>The Toxicogenome of Hyalella azteca: A Model for Sediment Ecotoxicology and Evolutionary Toxicology.</title>
        <authorList>
            <person name="Poynton H.C."/>
            <person name="Hasenbein S."/>
            <person name="Benoit J.B."/>
            <person name="Sepulveda M.S."/>
            <person name="Poelchau M.F."/>
            <person name="Hughes D.S.T."/>
            <person name="Murali S.C."/>
            <person name="Chen S."/>
            <person name="Glastad K.M."/>
            <person name="Goodisman M.A.D."/>
            <person name="Werren J.H."/>
            <person name="Vineis J.H."/>
            <person name="Bowen J.L."/>
            <person name="Friedrich M."/>
            <person name="Jones J."/>
            <person name="Robertson H.M."/>
            <person name="Feyereisen R."/>
            <person name="Mechler-Hickson A."/>
            <person name="Mathers N."/>
            <person name="Lee C.E."/>
            <person name="Colbourne J.K."/>
            <person name="Biales A."/>
            <person name="Johnston J.S."/>
            <person name="Wellborn G.A."/>
            <person name="Rosendale A.J."/>
            <person name="Cridge A.G."/>
            <person name="Munoz-Torres M.C."/>
            <person name="Bain P.A."/>
            <person name="Manny A.R."/>
            <person name="Major K.M."/>
            <person name="Lambert F.N."/>
            <person name="Vulpe C.D."/>
            <person name="Tuck P."/>
            <person name="Blalock B.J."/>
            <person name="Lin Y.Y."/>
            <person name="Smith M.E."/>
            <person name="Ochoa-Acuna H."/>
            <person name="Chen M.M."/>
            <person name="Childers C.P."/>
            <person name="Qu J."/>
            <person name="Dugan S."/>
            <person name="Lee S.L."/>
            <person name="Chao H."/>
            <person name="Dinh H."/>
            <person name="Han Y."/>
            <person name="Doddapaneni H."/>
            <person name="Worley K.C."/>
            <person name="Muzny D.M."/>
            <person name="Gibbs R.A."/>
            <person name="Richards S."/>
        </authorList>
    </citation>
    <scope>NUCLEOTIDE SEQUENCE</scope>
    <source>
        <strain evidence="8">HAZT.00-mixed</strain>
        <tissue evidence="8">Whole organism</tissue>
    </source>
</reference>
<dbReference type="InterPro" id="IPR004841">
    <property type="entry name" value="AA-permease/SLC12A_dom"/>
</dbReference>
<feature type="transmembrane region" description="Helical" evidence="6">
    <location>
        <begin position="54"/>
        <end position="75"/>
    </location>
</feature>
<feature type="transmembrane region" description="Helical" evidence="6">
    <location>
        <begin position="180"/>
        <end position="197"/>
    </location>
</feature>